<dbReference type="RefSeq" id="WP_175526908.1">
    <property type="nucleotide sequence ID" value="NZ_CP181348.1"/>
</dbReference>
<comment type="caution">
    <text evidence="3">The sequence shown here is derived from an EMBL/GenBank/DDBJ whole genome shotgun (WGS) entry which is preliminary data.</text>
</comment>
<keyword evidence="4" id="KW-1185">Reference proteome</keyword>
<evidence type="ECO:0000313" key="3">
    <source>
        <dbReference type="EMBL" id="MBB3937801.1"/>
    </source>
</evidence>
<dbReference type="Proteomes" id="UP000531216">
    <property type="component" value="Unassembled WGS sequence"/>
</dbReference>
<dbReference type="EMBL" id="JACIDO010000012">
    <property type="protein sequence ID" value="MBB3937801.1"/>
    <property type="molecule type" value="Genomic_DNA"/>
</dbReference>
<proteinExistence type="predicted"/>
<feature type="chain" id="PRO_5031551890" evidence="2">
    <location>
        <begin position="18"/>
        <end position="47"/>
    </location>
</feature>
<accession>A0A7W6FW45</accession>
<evidence type="ECO:0000313" key="4">
    <source>
        <dbReference type="Proteomes" id="UP000531216"/>
    </source>
</evidence>
<keyword evidence="2" id="KW-0732">Signal</keyword>
<protein>
    <submittedName>
        <fullName evidence="3">Uncharacterized protein</fullName>
    </submittedName>
</protein>
<reference evidence="3 4" key="1">
    <citation type="submission" date="2020-08" db="EMBL/GenBank/DDBJ databases">
        <title>Genomic Encyclopedia of Type Strains, Phase IV (KMG-IV): sequencing the most valuable type-strain genomes for metagenomic binning, comparative biology and taxonomic classification.</title>
        <authorList>
            <person name="Goeker M."/>
        </authorList>
    </citation>
    <scope>NUCLEOTIDE SEQUENCE [LARGE SCALE GENOMIC DNA]</scope>
    <source>
        <strain evidence="3 4">DSM 25024</strain>
    </source>
</reference>
<organism evidence="3 4">
    <name type="scientific">Aureimonas phyllosphaerae</name>
    <dbReference type="NCBI Taxonomy" id="1166078"/>
    <lineage>
        <taxon>Bacteria</taxon>
        <taxon>Pseudomonadati</taxon>
        <taxon>Pseudomonadota</taxon>
        <taxon>Alphaproteobacteria</taxon>
        <taxon>Hyphomicrobiales</taxon>
        <taxon>Aurantimonadaceae</taxon>
        <taxon>Aureimonas</taxon>
    </lineage>
</organism>
<dbReference type="PROSITE" id="PS51257">
    <property type="entry name" value="PROKAR_LIPOPROTEIN"/>
    <property type="match status" value="1"/>
</dbReference>
<evidence type="ECO:0000256" key="1">
    <source>
        <dbReference type="SAM" id="MobiDB-lite"/>
    </source>
</evidence>
<feature type="region of interest" description="Disordered" evidence="1">
    <location>
        <begin position="22"/>
        <end position="47"/>
    </location>
</feature>
<feature type="signal peptide" evidence="2">
    <location>
        <begin position="1"/>
        <end position="17"/>
    </location>
</feature>
<sequence length="47" mass="4568">MKAFTITALLISALAVAGCQSASPGRVAPTGKNSTPSGGIVPAQTPE</sequence>
<gene>
    <name evidence="3" type="ORF">GGR05_003970</name>
</gene>
<dbReference type="AlphaFoldDB" id="A0A7W6FW45"/>
<name>A0A7W6FW45_9HYPH</name>
<evidence type="ECO:0000256" key="2">
    <source>
        <dbReference type="SAM" id="SignalP"/>
    </source>
</evidence>